<dbReference type="InterPro" id="IPR006311">
    <property type="entry name" value="TAT_signal"/>
</dbReference>
<name>A0A0U1E1N3_9MYCO</name>
<comment type="catalytic activity">
    <reaction evidence="6 7">
        <text>2 superoxide + 2 H(+) = H2O2 + O2</text>
        <dbReference type="Rhea" id="RHEA:20696"/>
        <dbReference type="ChEBI" id="CHEBI:15378"/>
        <dbReference type="ChEBI" id="CHEBI:15379"/>
        <dbReference type="ChEBI" id="CHEBI:16240"/>
        <dbReference type="ChEBI" id="CHEBI:18421"/>
        <dbReference type="EC" id="1.15.1.1"/>
    </reaction>
</comment>
<proteinExistence type="inferred from homology"/>
<feature type="domain" description="Manganese/iron superoxide dismutase C-terminal" evidence="9">
    <location>
        <begin position="135"/>
        <end position="236"/>
    </location>
</feature>
<protein>
    <recommendedName>
        <fullName evidence="3 7">Superoxide dismutase</fullName>
        <ecNumber evidence="3 7">1.15.1.1</ecNumber>
    </recommendedName>
</protein>
<dbReference type="SUPFAM" id="SSF54719">
    <property type="entry name" value="Fe,Mn superoxide dismutase (SOD), C-terminal domain"/>
    <property type="match status" value="1"/>
</dbReference>
<keyword evidence="4 7" id="KW-0479">Metal-binding</keyword>
<evidence type="ECO:0000256" key="1">
    <source>
        <dbReference type="ARBA" id="ARBA00002170"/>
    </source>
</evidence>
<dbReference type="AlphaFoldDB" id="A0A0U1E1N3"/>
<sequence length="250" mass="27510" precursor="true">MKSIDAHLSRRQFVGLTTAAAGLLTIGACAENSSPQELSGRGGQPVYTLPDLDWDYGALEPHISGEINELHHAKHHATYVNGANTALKQLDDARYNNDYAAIVLHEKDLAFNLGGHINHSIWWKNLSPDGGGTPAGPLAAAIDEHFGSFTLFRDQFAAAANAVQGSGWAWLGYDTLGRKLLTFQMYDQQSNVPLGIIPLLGLDVFEHAYYLQYKNVRADYVAAFWNVVNWPDVQRRFDLAVSRSSGLIFP</sequence>
<evidence type="ECO:0000256" key="4">
    <source>
        <dbReference type="ARBA" id="ARBA00022723"/>
    </source>
</evidence>
<dbReference type="InterPro" id="IPR036314">
    <property type="entry name" value="SOD_C_sf"/>
</dbReference>
<dbReference type="PROSITE" id="PS51257">
    <property type="entry name" value="PROKAR_LIPOPROTEIN"/>
    <property type="match status" value="1"/>
</dbReference>
<dbReference type="GeneID" id="44299136"/>
<dbReference type="PROSITE" id="PS51318">
    <property type="entry name" value="TAT"/>
    <property type="match status" value="1"/>
</dbReference>
<comment type="similarity">
    <text evidence="2 7">Belongs to the iron/manganese superoxide dismutase family.</text>
</comment>
<evidence type="ECO:0000256" key="5">
    <source>
        <dbReference type="ARBA" id="ARBA00023002"/>
    </source>
</evidence>
<dbReference type="Gene3D" id="3.55.40.20">
    <property type="entry name" value="Iron/manganese superoxide dismutase, C-terminal domain"/>
    <property type="match status" value="1"/>
</dbReference>
<dbReference type="OrthoDB" id="9803125at2"/>
<organism evidence="10 11">
    <name type="scientific">Mycolicibacterium conceptionense</name>
    <dbReference type="NCBI Taxonomy" id="451644"/>
    <lineage>
        <taxon>Bacteria</taxon>
        <taxon>Bacillati</taxon>
        <taxon>Actinomycetota</taxon>
        <taxon>Actinomycetes</taxon>
        <taxon>Mycobacteriales</taxon>
        <taxon>Mycobacteriaceae</taxon>
        <taxon>Mycolicibacterium</taxon>
    </lineage>
</organism>
<dbReference type="InterPro" id="IPR036324">
    <property type="entry name" value="Mn/Fe_SOD_N_sf"/>
</dbReference>
<dbReference type="InterPro" id="IPR019546">
    <property type="entry name" value="TAT_signal_bac_arc"/>
</dbReference>
<keyword evidence="5 7" id="KW-0560">Oxidoreductase</keyword>
<accession>A0A0U1E1N3</accession>
<evidence type="ECO:0000256" key="6">
    <source>
        <dbReference type="ARBA" id="ARBA00049204"/>
    </source>
</evidence>
<dbReference type="SUPFAM" id="SSF46609">
    <property type="entry name" value="Fe,Mn superoxide dismutase (SOD), N-terminal domain"/>
    <property type="match status" value="1"/>
</dbReference>
<dbReference type="InterPro" id="IPR019833">
    <property type="entry name" value="Mn/Fe_SOD_BS"/>
</dbReference>
<dbReference type="GO" id="GO:0004784">
    <property type="term" value="F:superoxide dismutase activity"/>
    <property type="evidence" value="ECO:0007669"/>
    <property type="project" value="UniProtKB-EC"/>
</dbReference>
<dbReference type="GO" id="GO:0046872">
    <property type="term" value="F:metal ion binding"/>
    <property type="evidence" value="ECO:0007669"/>
    <property type="project" value="UniProtKB-KW"/>
</dbReference>
<dbReference type="InterPro" id="IPR050265">
    <property type="entry name" value="Fe/Mn_Superoxide_Dismutase"/>
</dbReference>
<dbReference type="PANTHER" id="PTHR11404:SF6">
    <property type="entry name" value="SUPEROXIDE DISMUTASE [MN], MITOCHONDRIAL"/>
    <property type="match status" value="1"/>
</dbReference>
<dbReference type="EMBL" id="CTEF01000009">
    <property type="protein sequence ID" value="CQD25120.1"/>
    <property type="molecule type" value="Genomic_DNA"/>
</dbReference>
<evidence type="ECO:0000256" key="3">
    <source>
        <dbReference type="ARBA" id="ARBA00012682"/>
    </source>
</evidence>
<comment type="function">
    <text evidence="7">Destroys radicals which are normally produced within the cells and which are toxic to biological systems.</text>
</comment>
<dbReference type="Proteomes" id="UP000182227">
    <property type="component" value="Unassembled WGS sequence"/>
</dbReference>
<dbReference type="Pfam" id="PF00081">
    <property type="entry name" value="Sod_Fe_N"/>
    <property type="match status" value="1"/>
</dbReference>
<evidence type="ECO:0000256" key="2">
    <source>
        <dbReference type="ARBA" id="ARBA00008714"/>
    </source>
</evidence>
<evidence type="ECO:0000313" key="10">
    <source>
        <dbReference type="EMBL" id="CQD25120.1"/>
    </source>
</evidence>
<comment type="function">
    <text evidence="1">Destroys superoxide anion radicals which are normally produced within the cells and which are toxic to biological systems.</text>
</comment>
<evidence type="ECO:0000259" key="8">
    <source>
        <dbReference type="Pfam" id="PF00081"/>
    </source>
</evidence>
<feature type="domain" description="Manganese/iron superoxide dismutase N-terminal" evidence="8">
    <location>
        <begin position="47"/>
        <end position="127"/>
    </location>
</feature>
<dbReference type="InterPro" id="IPR001189">
    <property type="entry name" value="Mn/Fe_SOD"/>
</dbReference>
<reference evidence="10 11" key="1">
    <citation type="submission" date="2015-03" db="EMBL/GenBank/DDBJ databases">
        <authorList>
            <person name="Murphy D."/>
        </authorList>
    </citation>
    <scope>NUCLEOTIDE SEQUENCE [LARGE SCALE GENOMIC DNA]</scope>
    <source>
        <strain evidence="10 11">D16</strain>
    </source>
</reference>
<dbReference type="NCBIfam" id="TIGR01409">
    <property type="entry name" value="TAT_signal_seq"/>
    <property type="match status" value="1"/>
</dbReference>
<dbReference type="Gene3D" id="1.10.287.990">
    <property type="entry name" value="Fe,Mn superoxide dismutase (SOD) domain"/>
    <property type="match status" value="1"/>
</dbReference>
<dbReference type="InterPro" id="IPR019831">
    <property type="entry name" value="Mn/Fe_SOD_N"/>
</dbReference>
<dbReference type="InterPro" id="IPR019832">
    <property type="entry name" value="Mn/Fe_SOD_C"/>
</dbReference>
<dbReference type="EC" id="1.15.1.1" evidence="3 7"/>
<evidence type="ECO:0000256" key="7">
    <source>
        <dbReference type="RuleBase" id="RU000414"/>
    </source>
</evidence>
<evidence type="ECO:0000313" key="11">
    <source>
        <dbReference type="Proteomes" id="UP000182227"/>
    </source>
</evidence>
<dbReference type="Pfam" id="PF02777">
    <property type="entry name" value="Sod_Fe_C"/>
    <property type="match status" value="1"/>
</dbReference>
<dbReference type="FunFam" id="3.55.40.20:FF:000004">
    <property type="entry name" value="Superoxide dismutase [Fe]"/>
    <property type="match status" value="1"/>
</dbReference>
<dbReference type="PANTHER" id="PTHR11404">
    <property type="entry name" value="SUPEROXIDE DISMUTASE 2"/>
    <property type="match status" value="1"/>
</dbReference>
<dbReference type="PROSITE" id="PS00088">
    <property type="entry name" value="SOD_MN"/>
    <property type="match status" value="1"/>
</dbReference>
<gene>
    <name evidence="10" type="ORF">BN970_06918</name>
</gene>
<dbReference type="PRINTS" id="PR01703">
    <property type="entry name" value="MNSODISMTASE"/>
</dbReference>
<evidence type="ECO:0000259" key="9">
    <source>
        <dbReference type="Pfam" id="PF02777"/>
    </source>
</evidence>
<dbReference type="RefSeq" id="WP_019344408.1">
    <property type="nucleotide sequence ID" value="NZ_AGSZ01000155.1"/>
</dbReference>
<dbReference type="FunFam" id="1.10.287.990:FF:000001">
    <property type="entry name" value="Superoxide dismutase"/>
    <property type="match status" value="1"/>
</dbReference>